<evidence type="ECO:0000313" key="8">
    <source>
        <dbReference type="Proteomes" id="UP000076400"/>
    </source>
</evidence>
<dbReference type="PANTHER" id="PTHR33602">
    <property type="entry name" value="REGULATORY PROTEIN RECX FAMILY PROTEIN"/>
    <property type="match status" value="1"/>
</dbReference>
<dbReference type="AlphaFoldDB" id="A0A154WGG1"/>
<evidence type="ECO:0000256" key="3">
    <source>
        <dbReference type="ARBA" id="ARBA00018111"/>
    </source>
</evidence>
<sequence>MEYSKQPTRKIPRKPSPERLERAALHYLERFATSSDNLRRVLLRKIDRALPHHPEVERGAAAGWVDDLVARYLRAGLLDDQAYAEARAASLHRRGSSTRKIRMNLMQKGVEEETIDAALGDLAERIEGDPELTAAIALARRRRLGPYRPAAARADNRDRDLSTLARGGFSYDTARKVIEAEDIAALEALAADS</sequence>
<comment type="similarity">
    <text evidence="2 5">Belongs to the RecX family.</text>
</comment>
<dbReference type="HAMAP" id="MF_01114">
    <property type="entry name" value="RecX"/>
    <property type="match status" value="1"/>
</dbReference>
<evidence type="ECO:0000256" key="5">
    <source>
        <dbReference type="HAMAP-Rule" id="MF_01114"/>
    </source>
</evidence>
<dbReference type="InterPro" id="IPR036388">
    <property type="entry name" value="WH-like_DNA-bd_sf"/>
</dbReference>
<dbReference type="InterPro" id="IPR053924">
    <property type="entry name" value="RecX_HTH_2nd"/>
</dbReference>
<dbReference type="Gene3D" id="1.10.10.10">
    <property type="entry name" value="Winged helix-like DNA-binding domain superfamily/Winged helix DNA-binding domain"/>
    <property type="match status" value="1"/>
</dbReference>
<comment type="caution">
    <text evidence="7">The sequence shown here is derived from an EMBL/GenBank/DDBJ whole genome shotgun (WGS) entry which is preliminary data.</text>
</comment>
<reference evidence="7 8" key="1">
    <citation type="submission" date="2015-12" db="EMBL/GenBank/DDBJ databases">
        <title>Genome sequence of Oceanibaculum pacificum MCCC 1A02656.</title>
        <authorList>
            <person name="Lu L."/>
            <person name="Lai Q."/>
            <person name="Shao Z."/>
            <person name="Qian P."/>
        </authorList>
    </citation>
    <scope>NUCLEOTIDE SEQUENCE [LARGE SCALE GENOMIC DNA]</scope>
    <source>
        <strain evidence="7 8">MCCC 1A02656</strain>
    </source>
</reference>
<comment type="subcellular location">
    <subcellularLocation>
        <location evidence="1 5">Cytoplasm</location>
    </subcellularLocation>
</comment>
<evidence type="ECO:0000256" key="2">
    <source>
        <dbReference type="ARBA" id="ARBA00009695"/>
    </source>
</evidence>
<evidence type="ECO:0000256" key="1">
    <source>
        <dbReference type="ARBA" id="ARBA00004496"/>
    </source>
</evidence>
<protein>
    <recommendedName>
        <fullName evidence="3 5">Regulatory protein RecX</fullName>
    </recommendedName>
</protein>
<evidence type="ECO:0000259" key="6">
    <source>
        <dbReference type="Pfam" id="PF02631"/>
    </source>
</evidence>
<name>A0A154WGG1_9PROT</name>
<evidence type="ECO:0000313" key="7">
    <source>
        <dbReference type="EMBL" id="KZD12613.1"/>
    </source>
</evidence>
<dbReference type="EMBL" id="LPXN01000013">
    <property type="protein sequence ID" value="KZD12613.1"/>
    <property type="molecule type" value="Genomic_DNA"/>
</dbReference>
<evidence type="ECO:0000256" key="4">
    <source>
        <dbReference type="ARBA" id="ARBA00022490"/>
    </source>
</evidence>
<dbReference type="InterPro" id="IPR003783">
    <property type="entry name" value="Regulatory_RecX"/>
</dbReference>
<organism evidence="7 8">
    <name type="scientific">Oceanibaculum pacificum</name>
    <dbReference type="NCBI Taxonomy" id="580166"/>
    <lineage>
        <taxon>Bacteria</taxon>
        <taxon>Pseudomonadati</taxon>
        <taxon>Pseudomonadota</taxon>
        <taxon>Alphaproteobacteria</taxon>
        <taxon>Rhodospirillales</taxon>
        <taxon>Oceanibaculaceae</taxon>
        <taxon>Oceanibaculum</taxon>
    </lineage>
</organism>
<feature type="domain" description="RecX second three-helical" evidence="6">
    <location>
        <begin position="79"/>
        <end position="119"/>
    </location>
</feature>
<dbReference type="Pfam" id="PF02631">
    <property type="entry name" value="RecX_HTH2"/>
    <property type="match status" value="1"/>
</dbReference>
<keyword evidence="8" id="KW-1185">Reference proteome</keyword>
<dbReference type="STRING" id="580166.AUP43_04285"/>
<dbReference type="PANTHER" id="PTHR33602:SF1">
    <property type="entry name" value="REGULATORY PROTEIN RECX FAMILY PROTEIN"/>
    <property type="match status" value="1"/>
</dbReference>
<dbReference type="OrthoDB" id="5507982at2"/>
<proteinExistence type="inferred from homology"/>
<comment type="function">
    <text evidence="5">Modulates RecA activity.</text>
</comment>
<dbReference type="GO" id="GO:0006282">
    <property type="term" value="P:regulation of DNA repair"/>
    <property type="evidence" value="ECO:0007669"/>
    <property type="project" value="UniProtKB-UniRule"/>
</dbReference>
<dbReference type="GO" id="GO:0005737">
    <property type="term" value="C:cytoplasm"/>
    <property type="evidence" value="ECO:0007669"/>
    <property type="project" value="UniProtKB-SubCell"/>
</dbReference>
<gene>
    <name evidence="5" type="primary">recX</name>
    <name evidence="7" type="ORF">AUP43_04285</name>
</gene>
<keyword evidence="4 5" id="KW-0963">Cytoplasm</keyword>
<dbReference type="Proteomes" id="UP000076400">
    <property type="component" value="Unassembled WGS sequence"/>
</dbReference>
<accession>A0A154WGG1</accession>